<accession>A0A7N0THJ2</accession>
<dbReference type="EnsemblPlants" id="Kaladp0037s0236.1.v1.1">
    <property type="protein sequence ID" value="Kaladp0037s0236.1.v1.1"/>
    <property type="gene ID" value="Kaladp0037s0236.v1.1"/>
</dbReference>
<dbReference type="Gramene" id="Kaladp0037s0236.1.v1.1">
    <property type="protein sequence ID" value="Kaladp0037s0236.1.v1.1"/>
    <property type="gene ID" value="Kaladp0037s0236.v1.1"/>
</dbReference>
<dbReference type="PANTHER" id="PTHR33401">
    <property type="entry name" value="LIGHT-HARVESTING COMPLEX-LIKE PROTEIN OHP2, CHLOROPLASTIC"/>
    <property type="match status" value="1"/>
</dbReference>
<dbReference type="Proteomes" id="UP000594263">
    <property type="component" value="Unplaced"/>
</dbReference>
<reference evidence="1" key="1">
    <citation type="submission" date="2021-01" db="UniProtKB">
        <authorList>
            <consortium name="EnsemblPlants"/>
        </authorList>
    </citation>
    <scope>IDENTIFICATION</scope>
</reference>
<protein>
    <submittedName>
        <fullName evidence="1">Uncharacterized protein</fullName>
    </submittedName>
</protein>
<dbReference type="PANTHER" id="PTHR33401:SF19">
    <property type="entry name" value="(RAPE) HYPOTHETICAL PROTEIN"/>
    <property type="match status" value="1"/>
</dbReference>
<sequence>MRVWLSKIHCPSFICFCKPAQHLCAPPPPPPANLDSTTHRHTVVVHLSADKKEEPVDDRGDKVDEAEIRNEFILKSSIKRKVDIDQGEEGRKKTVQWMDVTGKNLVDVKEFETSESEDTDSESELDRGCICAIL</sequence>
<organism evidence="1 2">
    <name type="scientific">Kalanchoe fedtschenkoi</name>
    <name type="common">Lavender scallops</name>
    <name type="synonym">South American air plant</name>
    <dbReference type="NCBI Taxonomy" id="63787"/>
    <lineage>
        <taxon>Eukaryota</taxon>
        <taxon>Viridiplantae</taxon>
        <taxon>Streptophyta</taxon>
        <taxon>Embryophyta</taxon>
        <taxon>Tracheophyta</taxon>
        <taxon>Spermatophyta</taxon>
        <taxon>Magnoliopsida</taxon>
        <taxon>eudicotyledons</taxon>
        <taxon>Gunneridae</taxon>
        <taxon>Pentapetalae</taxon>
        <taxon>Saxifragales</taxon>
        <taxon>Crassulaceae</taxon>
        <taxon>Kalanchoe</taxon>
    </lineage>
</organism>
<evidence type="ECO:0000313" key="1">
    <source>
        <dbReference type="EnsemblPlants" id="Kaladp0037s0236.1.v1.1"/>
    </source>
</evidence>
<keyword evidence="2" id="KW-1185">Reference proteome</keyword>
<dbReference type="AlphaFoldDB" id="A0A7N0THJ2"/>
<name>A0A7N0THJ2_KALFE</name>
<dbReference type="OMA" id="CPPFICF"/>
<evidence type="ECO:0000313" key="2">
    <source>
        <dbReference type="Proteomes" id="UP000594263"/>
    </source>
</evidence>
<proteinExistence type="predicted"/>